<dbReference type="Proteomes" id="UP000623958">
    <property type="component" value="Unassembled WGS sequence"/>
</dbReference>
<feature type="transmembrane region" description="Helical" evidence="1">
    <location>
        <begin position="131"/>
        <end position="154"/>
    </location>
</feature>
<comment type="caution">
    <text evidence="3">The sequence shown here is derived from an EMBL/GenBank/DDBJ whole genome shotgun (WGS) entry which is preliminary data.</text>
</comment>
<keyword evidence="1" id="KW-0812">Transmembrane</keyword>
<protein>
    <recommendedName>
        <fullName evidence="2">DUF3592 domain-containing protein</fullName>
    </recommendedName>
</protein>
<accession>A0A919F9Y5</accession>
<evidence type="ECO:0000256" key="1">
    <source>
        <dbReference type="SAM" id="Phobius"/>
    </source>
</evidence>
<keyword evidence="4" id="KW-1185">Reference proteome</keyword>
<feature type="transmembrane region" description="Helical" evidence="1">
    <location>
        <begin position="17"/>
        <end position="37"/>
    </location>
</feature>
<proteinExistence type="predicted"/>
<reference evidence="3" key="1">
    <citation type="journal article" date="2014" name="Int. J. Syst. Evol. Microbiol.">
        <title>Complete genome sequence of Corynebacterium casei LMG S-19264T (=DSM 44701T), isolated from a smear-ripened cheese.</title>
        <authorList>
            <consortium name="US DOE Joint Genome Institute (JGI-PGF)"/>
            <person name="Walter F."/>
            <person name="Albersmeier A."/>
            <person name="Kalinowski J."/>
            <person name="Ruckert C."/>
        </authorList>
    </citation>
    <scope>NUCLEOTIDE SEQUENCE</scope>
    <source>
        <strain evidence="3">JCM 13306</strain>
    </source>
</reference>
<dbReference type="RefSeq" id="WP_177497886.1">
    <property type="nucleotide sequence ID" value="NZ_BNBA01000028.1"/>
</dbReference>
<dbReference type="EMBL" id="BNBA01000028">
    <property type="protein sequence ID" value="GHH58078.1"/>
    <property type="molecule type" value="Genomic_DNA"/>
</dbReference>
<sequence length="171" mass="18650">MSAPGPDGKDYEISPHWLWATPLALGLAVLVVTALIVKGRYASLDDALRTTGKVVALRERWLNTREDGLVKYYCPQVAFETARGQPVQFVGEACSTQRSPAVGAEVKVYYRPDAPEQAIVGGFVGTWGTPLIWGGLGLLCTALGLWLAAQAMSAKRRPSRRGRRQRKPDGR</sequence>
<dbReference type="AlphaFoldDB" id="A0A919F9Y5"/>
<keyword evidence="1" id="KW-1133">Transmembrane helix</keyword>
<keyword evidence="1" id="KW-0472">Membrane</keyword>
<evidence type="ECO:0000313" key="4">
    <source>
        <dbReference type="Proteomes" id="UP000623958"/>
    </source>
</evidence>
<dbReference type="Pfam" id="PF12158">
    <property type="entry name" value="DUF3592"/>
    <property type="match status" value="1"/>
</dbReference>
<gene>
    <name evidence="3" type="ORF">GCM10009090_30310</name>
</gene>
<dbReference type="InterPro" id="IPR021994">
    <property type="entry name" value="DUF3592"/>
</dbReference>
<feature type="domain" description="DUF3592" evidence="2">
    <location>
        <begin position="50"/>
        <end position="122"/>
    </location>
</feature>
<evidence type="ECO:0000259" key="2">
    <source>
        <dbReference type="Pfam" id="PF12158"/>
    </source>
</evidence>
<evidence type="ECO:0000313" key="3">
    <source>
        <dbReference type="EMBL" id="GHH58078.1"/>
    </source>
</evidence>
<name>A0A919F9Y5_9XANT</name>
<organism evidence="3 4">
    <name type="scientific">Xanthomonas boreopolis</name>
    <dbReference type="NCBI Taxonomy" id="86183"/>
    <lineage>
        <taxon>Bacteria</taxon>
        <taxon>Pseudomonadati</taxon>
        <taxon>Pseudomonadota</taxon>
        <taxon>Gammaproteobacteria</taxon>
        <taxon>Lysobacterales</taxon>
        <taxon>Lysobacteraceae</taxon>
        <taxon>Xanthomonas</taxon>
    </lineage>
</organism>
<reference evidence="3" key="2">
    <citation type="submission" date="2020-09" db="EMBL/GenBank/DDBJ databases">
        <authorList>
            <person name="Sun Q."/>
            <person name="Ohkuma M."/>
        </authorList>
    </citation>
    <scope>NUCLEOTIDE SEQUENCE</scope>
    <source>
        <strain evidence="3">JCM 13306</strain>
    </source>
</reference>